<keyword evidence="4" id="KW-1185">Reference proteome</keyword>
<dbReference type="Proteomes" id="UP000827092">
    <property type="component" value="Unassembled WGS sequence"/>
</dbReference>
<name>A0AAV6UFM4_9ARAC</name>
<accession>A0AAV6UFM4</accession>
<evidence type="ECO:0000256" key="1">
    <source>
        <dbReference type="SAM" id="MobiDB-lite"/>
    </source>
</evidence>
<gene>
    <name evidence="3" type="ORF">JTE90_027474</name>
</gene>
<dbReference type="EMBL" id="JAFNEN010000437">
    <property type="protein sequence ID" value="KAG8182987.1"/>
    <property type="molecule type" value="Genomic_DNA"/>
</dbReference>
<evidence type="ECO:0000313" key="3">
    <source>
        <dbReference type="EMBL" id="KAG8182987.1"/>
    </source>
</evidence>
<keyword evidence="2" id="KW-0732">Signal</keyword>
<evidence type="ECO:0000256" key="2">
    <source>
        <dbReference type="SAM" id="SignalP"/>
    </source>
</evidence>
<feature type="chain" id="PRO_5043832086" evidence="2">
    <location>
        <begin position="21"/>
        <end position="275"/>
    </location>
</feature>
<sequence>MDLPVTLGVIFLLQIQFAVANFEEGLLSSMEKAMQCPHDGQPPDGPVLAMTPRKYSQLVALLKRNVGTPACDKHQPMEYFNVNNENTWSFCVFGTCQQQQCQCLHGYTGFNCATYTRRCWMLYCFLSSCNPAHQTLYCKCDPTLYGQPVLSGDYWYERGLYNEFMPPPPDWRDDQEGAPQSSRKVSDLYYGSDRNSQAASDQLEKYGKSSTKHQKAWSQEQNSGRSRNQPEQVSRKLNRPANAGAISRLTQESKKMNQQKLGPSVVNRITTFKTI</sequence>
<dbReference type="AlphaFoldDB" id="A0AAV6UFM4"/>
<feature type="region of interest" description="Disordered" evidence="1">
    <location>
        <begin position="166"/>
        <end position="261"/>
    </location>
</feature>
<comment type="caution">
    <text evidence="3">The sequence shown here is derived from an EMBL/GenBank/DDBJ whole genome shotgun (WGS) entry which is preliminary data.</text>
</comment>
<feature type="compositionally biased region" description="Polar residues" evidence="1">
    <location>
        <begin position="216"/>
        <end position="232"/>
    </location>
</feature>
<protein>
    <submittedName>
        <fullName evidence="3">Uncharacterized protein</fullName>
    </submittedName>
</protein>
<feature type="signal peptide" evidence="2">
    <location>
        <begin position="1"/>
        <end position="20"/>
    </location>
</feature>
<reference evidence="3 4" key="1">
    <citation type="journal article" date="2022" name="Nat. Ecol. Evol.">
        <title>A masculinizing supergene underlies an exaggerated male reproductive morph in a spider.</title>
        <authorList>
            <person name="Hendrickx F."/>
            <person name="De Corte Z."/>
            <person name="Sonet G."/>
            <person name="Van Belleghem S.M."/>
            <person name="Kostlbacher S."/>
            <person name="Vangestel C."/>
        </authorList>
    </citation>
    <scope>NUCLEOTIDE SEQUENCE [LARGE SCALE GENOMIC DNA]</scope>
    <source>
        <strain evidence="3">W744_W776</strain>
    </source>
</reference>
<organism evidence="3 4">
    <name type="scientific">Oedothorax gibbosus</name>
    <dbReference type="NCBI Taxonomy" id="931172"/>
    <lineage>
        <taxon>Eukaryota</taxon>
        <taxon>Metazoa</taxon>
        <taxon>Ecdysozoa</taxon>
        <taxon>Arthropoda</taxon>
        <taxon>Chelicerata</taxon>
        <taxon>Arachnida</taxon>
        <taxon>Araneae</taxon>
        <taxon>Araneomorphae</taxon>
        <taxon>Entelegynae</taxon>
        <taxon>Araneoidea</taxon>
        <taxon>Linyphiidae</taxon>
        <taxon>Erigoninae</taxon>
        <taxon>Oedothorax</taxon>
    </lineage>
</organism>
<proteinExistence type="predicted"/>
<evidence type="ECO:0000313" key="4">
    <source>
        <dbReference type="Proteomes" id="UP000827092"/>
    </source>
</evidence>